<organism evidence="1 3">
    <name type="scientific">Rhizophagus irregularis</name>
    <dbReference type="NCBI Taxonomy" id="588596"/>
    <lineage>
        <taxon>Eukaryota</taxon>
        <taxon>Fungi</taxon>
        <taxon>Fungi incertae sedis</taxon>
        <taxon>Mucoromycota</taxon>
        <taxon>Glomeromycotina</taxon>
        <taxon>Glomeromycetes</taxon>
        <taxon>Glomerales</taxon>
        <taxon>Glomeraceae</taxon>
        <taxon>Rhizophagus</taxon>
    </lineage>
</organism>
<accession>A0A2N0NPR7</accession>
<gene>
    <name evidence="2" type="ORF">RhiirA5_434618</name>
    <name evidence="1" type="ORF">RhiirA5_434624</name>
</gene>
<sequence>MNNIQTNYDKFEMITNKKLDKEVIEVNFGSSKRMVKPLTSKESVRILGVWINLDLKSNFVFNQCKDIISKYNKIIRSKQIMDLQMKYVYNHVIIPRIDYKAQLLVWSNIQVEKLNTVCRYVFKRKASLPLTTPNSVIHLTMGYGIKDINTIQAQRQLSRVYNQVIAKGVMKEIFELNCKQLQSELLHNKSPLETWNISLKDLQVKHCLLAQVLVSNSTFPYTTSSFSHLNHHQNLKFLKPQAAYFISFR</sequence>
<dbReference type="VEuPathDB" id="FungiDB:RhiirA1_476465"/>
<reference evidence="1 3" key="2">
    <citation type="submission" date="2017-09" db="EMBL/GenBank/DDBJ databases">
        <title>Extensive intraspecific genome diversity in a model arbuscular mycorrhizal fungus.</title>
        <authorList>
            <person name="Chen E.C."/>
            <person name="Morin E."/>
            <person name="Beaudet D."/>
            <person name="Noel J."/>
            <person name="Ndikumana S."/>
            <person name="Charron P."/>
            <person name="St-Onge C."/>
            <person name="Giorgi J."/>
            <person name="Grigoriev I.V."/>
            <person name="Roux C."/>
            <person name="Martin F.M."/>
            <person name="Corradi N."/>
        </authorList>
    </citation>
    <scope>NUCLEOTIDE SEQUENCE [LARGE SCALE GENOMIC DNA]</scope>
    <source>
        <strain evidence="1 3">A5</strain>
    </source>
</reference>
<reference evidence="1 3" key="1">
    <citation type="submission" date="2016-04" db="EMBL/GenBank/DDBJ databases">
        <title>Genome analyses suggest a sexual origin of heterokaryosis in a supposedly ancient asexual fungus.</title>
        <authorList>
            <person name="Ropars J."/>
            <person name="Sedzielewska K."/>
            <person name="Noel J."/>
            <person name="Charron P."/>
            <person name="Farinelli L."/>
            <person name="Marton T."/>
            <person name="Kruger M."/>
            <person name="Pelin A."/>
            <person name="Brachmann A."/>
            <person name="Corradi N."/>
        </authorList>
    </citation>
    <scope>NUCLEOTIDE SEQUENCE [LARGE SCALE GENOMIC DNA]</scope>
    <source>
        <strain evidence="1 3">A5</strain>
    </source>
</reference>
<name>A0A2N0NPR7_9GLOM</name>
<evidence type="ECO:0000313" key="3">
    <source>
        <dbReference type="Proteomes" id="UP000232722"/>
    </source>
</evidence>
<evidence type="ECO:0000313" key="1">
    <source>
        <dbReference type="EMBL" id="PKB96563.1"/>
    </source>
</evidence>
<dbReference type="AlphaFoldDB" id="A0A2N0NPR7"/>
<dbReference type="EMBL" id="LLXJ01003801">
    <property type="protein sequence ID" value="PKB96563.1"/>
    <property type="molecule type" value="Genomic_DNA"/>
</dbReference>
<dbReference type="VEuPathDB" id="FungiDB:FUN_008849"/>
<proteinExistence type="predicted"/>
<dbReference type="EMBL" id="LLXJ01003799">
    <property type="protein sequence ID" value="PKB96568.1"/>
    <property type="molecule type" value="Genomic_DNA"/>
</dbReference>
<protein>
    <submittedName>
        <fullName evidence="1">Uncharacterized protein</fullName>
    </submittedName>
</protein>
<dbReference type="Proteomes" id="UP000232722">
    <property type="component" value="Unassembled WGS sequence"/>
</dbReference>
<comment type="caution">
    <text evidence="1">The sequence shown here is derived from an EMBL/GenBank/DDBJ whole genome shotgun (WGS) entry which is preliminary data.</text>
</comment>
<evidence type="ECO:0000313" key="2">
    <source>
        <dbReference type="EMBL" id="PKB96568.1"/>
    </source>
</evidence>